<organism evidence="12 13">
    <name type="scientific">Thamnophis sirtalis</name>
    <dbReference type="NCBI Taxonomy" id="35019"/>
    <lineage>
        <taxon>Eukaryota</taxon>
        <taxon>Metazoa</taxon>
        <taxon>Chordata</taxon>
        <taxon>Craniata</taxon>
        <taxon>Vertebrata</taxon>
        <taxon>Euteleostomi</taxon>
        <taxon>Lepidosauria</taxon>
        <taxon>Squamata</taxon>
        <taxon>Bifurcata</taxon>
        <taxon>Unidentata</taxon>
        <taxon>Episquamata</taxon>
        <taxon>Toxicofera</taxon>
        <taxon>Serpentes</taxon>
        <taxon>Colubroidea</taxon>
        <taxon>Colubridae</taxon>
        <taxon>Natricinae</taxon>
        <taxon>Thamnophis</taxon>
    </lineage>
</organism>
<comment type="similarity">
    <text evidence="2 10">Belongs to the dihydrofolate reductase family.</text>
</comment>
<evidence type="ECO:0000256" key="4">
    <source>
        <dbReference type="ARBA" id="ARBA00018886"/>
    </source>
</evidence>
<dbReference type="CTD" id="1719"/>
<keyword evidence="6" id="KW-0487">Methotrexate resistance</keyword>
<evidence type="ECO:0000256" key="8">
    <source>
        <dbReference type="ARBA" id="ARBA00023002"/>
    </source>
</evidence>
<reference evidence="13" key="1">
    <citation type="submission" date="2025-08" db="UniProtKB">
        <authorList>
            <consortium name="RefSeq"/>
        </authorList>
    </citation>
    <scope>IDENTIFICATION</scope>
</reference>
<dbReference type="Proteomes" id="UP000504617">
    <property type="component" value="Unplaced"/>
</dbReference>
<protein>
    <recommendedName>
        <fullName evidence="4">Dihydrofolate reductase</fullName>
        <ecNumber evidence="3">1.5.1.3</ecNumber>
    </recommendedName>
</protein>
<dbReference type="GO" id="GO:0031427">
    <property type="term" value="P:response to methotrexate"/>
    <property type="evidence" value="ECO:0007669"/>
    <property type="project" value="UniProtKB-KW"/>
</dbReference>
<evidence type="ECO:0000256" key="9">
    <source>
        <dbReference type="ARBA" id="ARBA00048873"/>
    </source>
</evidence>
<dbReference type="GO" id="GO:0006730">
    <property type="term" value="P:one-carbon metabolic process"/>
    <property type="evidence" value="ECO:0007669"/>
    <property type="project" value="UniProtKB-KW"/>
</dbReference>
<evidence type="ECO:0000256" key="1">
    <source>
        <dbReference type="ARBA" id="ARBA00004903"/>
    </source>
</evidence>
<dbReference type="FunFam" id="3.40.430.10:FF:000002">
    <property type="entry name" value="Dihydrofolate reductase"/>
    <property type="match status" value="1"/>
</dbReference>
<dbReference type="AlphaFoldDB" id="A0A6I9X3G5"/>
<evidence type="ECO:0000256" key="7">
    <source>
        <dbReference type="ARBA" id="ARBA00022857"/>
    </source>
</evidence>
<sequence>MSRLGRAAQVAEGALGGLVCRRLPRLFLPATDEARAPLGHRSAPTSPLNETDPTIMAAKTTRPSLRAGGEPLCACSADFLHQKSSEKRGLPSCCGGKRTMVVTSLYSIVAVSNNMGIGKDGKLPWPPLRNEYKHFQKMTMTTKEEGKQNVVIMGRKTWFSIPEENRPLKNRINIVLSKELKDVPEGAHYLAKSLEEALDHLETPEMKRKVDKVWIVGGSSIYKEAMEVPTHHQLFVTRIMHDFESDTFFPEIDLKKYRLLPNYTGIPADIQEENGIQYKYEVYENII</sequence>
<dbReference type="EC" id="1.5.1.3" evidence="3"/>
<feature type="domain" description="DHFR" evidence="11">
    <location>
        <begin position="104"/>
        <end position="285"/>
    </location>
</feature>
<dbReference type="InterPro" id="IPR024072">
    <property type="entry name" value="DHFR-like_dom_sf"/>
</dbReference>
<keyword evidence="8" id="KW-0560">Oxidoreductase</keyword>
<dbReference type="UniPathway" id="UPA00077">
    <property type="reaction ID" value="UER00158"/>
</dbReference>
<dbReference type="CDD" id="cd00209">
    <property type="entry name" value="DHFR"/>
    <property type="match status" value="1"/>
</dbReference>
<gene>
    <name evidence="13" type="primary">DHFR</name>
</gene>
<accession>A0A6I9X3G5</accession>
<dbReference type="InterPro" id="IPR001796">
    <property type="entry name" value="DHFR_dom"/>
</dbReference>
<keyword evidence="7" id="KW-0521">NADP</keyword>
<comment type="catalytic activity">
    <reaction evidence="9">
        <text>(6S)-5,6,7,8-tetrahydrofolate + NADP(+) = 7,8-dihydrofolate + NADPH + H(+)</text>
        <dbReference type="Rhea" id="RHEA:15009"/>
        <dbReference type="ChEBI" id="CHEBI:15378"/>
        <dbReference type="ChEBI" id="CHEBI:57451"/>
        <dbReference type="ChEBI" id="CHEBI:57453"/>
        <dbReference type="ChEBI" id="CHEBI:57783"/>
        <dbReference type="ChEBI" id="CHEBI:58349"/>
        <dbReference type="EC" id="1.5.1.3"/>
    </reaction>
</comment>
<evidence type="ECO:0000256" key="10">
    <source>
        <dbReference type="RuleBase" id="RU004474"/>
    </source>
</evidence>
<keyword evidence="12" id="KW-1185">Reference proteome</keyword>
<dbReference type="PROSITE" id="PS00075">
    <property type="entry name" value="DHFR_1"/>
    <property type="match status" value="1"/>
</dbReference>
<dbReference type="SUPFAM" id="SSF53597">
    <property type="entry name" value="Dihydrofolate reductase-like"/>
    <property type="match status" value="1"/>
</dbReference>
<evidence type="ECO:0000256" key="3">
    <source>
        <dbReference type="ARBA" id="ARBA00012856"/>
    </source>
</evidence>
<evidence type="ECO:0000256" key="2">
    <source>
        <dbReference type="ARBA" id="ARBA00009539"/>
    </source>
</evidence>
<evidence type="ECO:0000313" key="13">
    <source>
        <dbReference type="RefSeq" id="XP_013908846.1"/>
    </source>
</evidence>
<evidence type="ECO:0000313" key="12">
    <source>
        <dbReference type="Proteomes" id="UP000504617"/>
    </source>
</evidence>
<dbReference type="InterPro" id="IPR012259">
    <property type="entry name" value="DHFR"/>
</dbReference>
<dbReference type="PANTHER" id="PTHR48069">
    <property type="entry name" value="DIHYDROFOLATE REDUCTASE"/>
    <property type="match status" value="1"/>
</dbReference>
<name>A0A6I9X3G5_9SAUR</name>
<comment type="pathway">
    <text evidence="1">Cofactor biosynthesis; tetrahydrofolate biosynthesis; 5,6,7,8-tetrahydrofolate from 7,8-dihydrofolate: step 1/1.</text>
</comment>
<proteinExistence type="inferred from homology"/>
<dbReference type="OrthoDB" id="4664297at2759"/>
<evidence type="ECO:0000256" key="5">
    <source>
        <dbReference type="ARBA" id="ARBA00022563"/>
    </source>
</evidence>
<dbReference type="GO" id="GO:0005739">
    <property type="term" value="C:mitochondrion"/>
    <property type="evidence" value="ECO:0007669"/>
    <property type="project" value="TreeGrafter"/>
</dbReference>
<dbReference type="KEGG" id="tsr:106538762"/>
<dbReference type="PANTHER" id="PTHR48069:SF6">
    <property type="entry name" value="DIHYDROFOLATE REDUCTASE"/>
    <property type="match status" value="1"/>
</dbReference>
<dbReference type="GeneID" id="106538762"/>
<dbReference type="Pfam" id="PF00186">
    <property type="entry name" value="DHFR_1"/>
    <property type="match status" value="1"/>
</dbReference>
<dbReference type="InterPro" id="IPR017925">
    <property type="entry name" value="DHFR_CS"/>
</dbReference>
<dbReference type="RefSeq" id="XP_013908846.1">
    <property type="nucleotide sequence ID" value="XM_014053371.1"/>
</dbReference>
<dbReference type="GO" id="GO:0046655">
    <property type="term" value="P:folic acid metabolic process"/>
    <property type="evidence" value="ECO:0007669"/>
    <property type="project" value="TreeGrafter"/>
</dbReference>
<dbReference type="GO" id="GO:0050661">
    <property type="term" value="F:NADP binding"/>
    <property type="evidence" value="ECO:0007669"/>
    <property type="project" value="InterPro"/>
</dbReference>
<evidence type="ECO:0000259" key="11">
    <source>
        <dbReference type="PROSITE" id="PS51330"/>
    </source>
</evidence>
<dbReference type="GO" id="GO:0046654">
    <property type="term" value="P:tetrahydrofolate biosynthetic process"/>
    <property type="evidence" value="ECO:0007669"/>
    <property type="project" value="UniProtKB-UniPathway"/>
</dbReference>
<evidence type="ECO:0000256" key="6">
    <source>
        <dbReference type="ARBA" id="ARBA00022609"/>
    </source>
</evidence>
<keyword evidence="5" id="KW-0554">One-carbon metabolism</keyword>
<dbReference type="GO" id="GO:0046452">
    <property type="term" value="P:dihydrofolate metabolic process"/>
    <property type="evidence" value="ECO:0007669"/>
    <property type="project" value="TreeGrafter"/>
</dbReference>
<dbReference type="Gene3D" id="3.40.430.10">
    <property type="entry name" value="Dihydrofolate Reductase, subunit A"/>
    <property type="match status" value="1"/>
</dbReference>
<dbReference type="PRINTS" id="PR00070">
    <property type="entry name" value="DHFR"/>
</dbReference>
<dbReference type="PROSITE" id="PS51330">
    <property type="entry name" value="DHFR_2"/>
    <property type="match status" value="1"/>
</dbReference>
<dbReference type="GO" id="GO:0004146">
    <property type="term" value="F:dihydrofolate reductase activity"/>
    <property type="evidence" value="ECO:0007669"/>
    <property type="project" value="UniProtKB-EC"/>
</dbReference>